<evidence type="ECO:0000256" key="9">
    <source>
        <dbReference type="RuleBase" id="RU004320"/>
    </source>
</evidence>
<evidence type="ECO:0000313" key="10">
    <source>
        <dbReference type="EMBL" id="MBB5039781.1"/>
    </source>
</evidence>
<feature type="binding site" evidence="7">
    <location>
        <position position="76"/>
    </location>
    <ligand>
        <name>tRNA</name>
        <dbReference type="ChEBI" id="CHEBI:17843"/>
    </ligand>
</feature>
<dbReference type="PANTHER" id="PTHR17224">
    <property type="entry name" value="PEPTIDYL-TRNA HYDROLASE"/>
    <property type="match status" value="1"/>
</dbReference>
<evidence type="ECO:0000256" key="6">
    <source>
        <dbReference type="ARBA" id="ARBA00050038"/>
    </source>
</evidence>
<evidence type="ECO:0000256" key="8">
    <source>
        <dbReference type="RuleBase" id="RU000673"/>
    </source>
</evidence>
<evidence type="ECO:0000313" key="11">
    <source>
        <dbReference type="Proteomes" id="UP000534294"/>
    </source>
</evidence>
<comment type="catalytic activity">
    <reaction evidence="7 8">
        <text>an N-acyl-L-alpha-aminoacyl-tRNA + H2O = an N-acyl-L-amino acid + a tRNA + H(+)</text>
        <dbReference type="Rhea" id="RHEA:54448"/>
        <dbReference type="Rhea" id="RHEA-COMP:10123"/>
        <dbReference type="Rhea" id="RHEA-COMP:13883"/>
        <dbReference type="ChEBI" id="CHEBI:15377"/>
        <dbReference type="ChEBI" id="CHEBI:15378"/>
        <dbReference type="ChEBI" id="CHEBI:59874"/>
        <dbReference type="ChEBI" id="CHEBI:78442"/>
        <dbReference type="ChEBI" id="CHEBI:138191"/>
        <dbReference type="EC" id="3.1.1.29"/>
    </reaction>
</comment>
<reference evidence="10 11" key="1">
    <citation type="submission" date="2020-08" db="EMBL/GenBank/DDBJ databases">
        <title>Genomic Encyclopedia of Type Strains, Phase IV (KMG-IV): sequencing the most valuable type-strain genomes for metagenomic binning, comparative biology and taxonomic classification.</title>
        <authorList>
            <person name="Goeker M."/>
        </authorList>
    </citation>
    <scope>NUCLEOTIDE SEQUENCE [LARGE SCALE GENOMIC DNA]</scope>
    <source>
        <strain evidence="10 11">DSM 12251</strain>
    </source>
</reference>
<feature type="binding site" evidence="7">
    <location>
        <position position="29"/>
    </location>
    <ligand>
        <name>tRNA</name>
        <dbReference type="ChEBI" id="CHEBI:17843"/>
    </ligand>
</feature>
<protein>
    <recommendedName>
        <fullName evidence="6 7">Peptidyl-tRNA hydrolase</fullName>
        <shortName evidence="7">Pth</shortName>
        <ecNumber evidence="1 7">3.1.1.29</ecNumber>
    </recommendedName>
</protein>
<sequence>MPGDETALRSAGGLKPRLIIGLGNPGIDYRDTRHNIGFMVVDELARLSGVSFTEEKRWHGWVAKIPGALLLKPTTFMNDSGRSVQLVSQFYKTSVQELLVIYDDVDLPLGRMRMRLAGSAGGHNGLKSMIRSLGSDAFPRLKLGIATPSGRPAGERLVGHVLGKFREDERAELAIMIQRATDAVRLACQSGLETAMNLFNRKEEQP</sequence>
<keyword evidence="4 7" id="KW-0694">RNA-binding</keyword>
<dbReference type="Gene3D" id="3.40.50.1470">
    <property type="entry name" value="Peptidyl-tRNA hydrolase"/>
    <property type="match status" value="1"/>
</dbReference>
<dbReference type="HAMAP" id="MF_00083">
    <property type="entry name" value="Pept_tRNA_hydro_bact"/>
    <property type="match status" value="1"/>
</dbReference>
<evidence type="ECO:0000256" key="1">
    <source>
        <dbReference type="ARBA" id="ARBA00013260"/>
    </source>
</evidence>
<evidence type="ECO:0000256" key="5">
    <source>
        <dbReference type="ARBA" id="ARBA00038063"/>
    </source>
</evidence>
<keyword evidence="3 7" id="KW-0378">Hydrolase</keyword>
<proteinExistence type="inferred from homology"/>
<name>A0A7W7YP60_9BACT</name>
<organism evidence="10 11">
    <name type="scientific">Prosthecobacter dejongeii</name>
    <dbReference type="NCBI Taxonomy" id="48465"/>
    <lineage>
        <taxon>Bacteria</taxon>
        <taxon>Pseudomonadati</taxon>
        <taxon>Verrucomicrobiota</taxon>
        <taxon>Verrucomicrobiia</taxon>
        <taxon>Verrucomicrobiales</taxon>
        <taxon>Verrucomicrobiaceae</taxon>
        <taxon>Prosthecobacter</taxon>
    </lineage>
</organism>
<gene>
    <name evidence="7" type="primary">pth</name>
    <name evidence="10" type="ORF">HNQ64_004059</name>
</gene>
<evidence type="ECO:0000256" key="7">
    <source>
        <dbReference type="HAMAP-Rule" id="MF_00083"/>
    </source>
</evidence>
<keyword evidence="11" id="KW-1185">Reference proteome</keyword>
<dbReference type="GO" id="GO:0072344">
    <property type="term" value="P:rescue of stalled ribosome"/>
    <property type="evidence" value="ECO:0007669"/>
    <property type="project" value="UniProtKB-UniRule"/>
</dbReference>
<dbReference type="GO" id="GO:0005737">
    <property type="term" value="C:cytoplasm"/>
    <property type="evidence" value="ECO:0007669"/>
    <property type="project" value="UniProtKB-SubCell"/>
</dbReference>
<dbReference type="FunFam" id="3.40.50.1470:FF:000001">
    <property type="entry name" value="Peptidyl-tRNA hydrolase"/>
    <property type="match status" value="1"/>
</dbReference>
<dbReference type="InterPro" id="IPR001328">
    <property type="entry name" value="Pept_tRNA_hydro"/>
</dbReference>
<evidence type="ECO:0000256" key="4">
    <source>
        <dbReference type="ARBA" id="ARBA00022884"/>
    </source>
</evidence>
<comment type="subunit">
    <text evidence="7">Monomer.</text>
</comment>
<dbReference type="InterPro" id="IPR018171">
    <property type="entry name" value="Pept_tRNA_hydro_CS"/>
</dbReference>
<dbReference type="Proteomes" id="UP000534294">
    <property type="component" value="Unassembled WGS sequence"/>
</dbReference>
<dbReference type="AlphaFoldDB" id="A0A7W7YP60"/>
<evidence type="ECO:0000256" key="3">
    <source>
        <dbReference type="ARBA" id="ARBA00022801"/>
    </source>
</evidence>
<comment type="function">
    <text evidence="7">Hydrolyzes ribosome-free peptidyl-tRNAs (with 1 or more amino acids incorporated), which drop off the ribosome during protein synthesis, or as a result of ribosome stalling.</text>
</comment>
<dbReference type="NCBIfam" id="TIGR00447">
    <property type="entry name" value="pth"/>
    <property type="match status" value="1"/>
</dbReference>
<dbReference type="Pfam" id="PF01195">
    <property type="entry name" value="Pept_tRNA_hydro"/>
    <property type="match status" value="1"/>
</dbReference>
<keyword evidence="7" id="KW-0963">Cytoplasm</keyword>
<dbReference type="EC" id="3.1.1.29" evidence="1 7"/>
<dbReference type="PANTHER" id="PTHR17224:SF1">
    <property type="entry name" value="PEPTIDYL-TRNA HYDROLASE"/>
    <property type="match status" value="1"/>
</dbReference>
<feature type="binding site" evidence="7">
    <location>
        <position position="124"/>
    </location>
    <ligand>
        <name>tRNA</name>
        <dbReference type="ChEBI" id="CHEBI:17843"/>
    </ligand>
</feature>
<accession>A0A7W7YP60</accession>
<comment type="subcellular location">
    <subcellularLocation>
        <location evidence="7">Cytoplasm</location>
    </subcellularLocation>
</comment>
<dbReference type="GO" id="GO:0000049">
    <property type="term" value="F:tRNA binding"/>
    <property type="evidence" value="ECO:0007669"/>
    <property type="project" value="UniProtKB-UniRule"/>
</dbReference>
<feature type="site" description="Discriminates between blocked and unblocked aminoacyl-tRNA" evidence="7">
    <location>
        <position position="24"/>
    </location>
</feature>
<evidence type="ECO:0000256" key="2">
    <source>
        <dbReference type="ARBA" id="ARBA00022555"/>
    </source>
</evidence>
<feature type="site" description="Stabilizes the basic form of H active site to accept a proton" evidence="7">
    <location>
        <position position="103"/>
    </location>
</feature>
<dbReference type="EMBL" id="JACHIF010000010">
    <property type="protein sequence ID" value="MBB5039781.1"/>
    <property type="molecule type" value="Genomic_DNA"/>
</dbReference>
<dbReference type="InterPro" id="IPR036416">
    <property type="entry name" value="Pept_tRNA_hydro_sf"/>
</dbReference>
<feature type="binding site" evidence="7">
    <location>
        <position position="78"/>
    </location>
    <ligand>
        <name>tRNA</name>
        <dbReference type="ChEBI" id="CHEBI:17843"/>
    </ligand>
</feature>
<comment type="function">
    <text evidence="7">Catalyzes the release of premature peptidyl moieties from peptidyl-tRNA molecules trapped in stalled 50S ribosomal subunits, and thus maintains levels of free tRNAs and 50S ribosomes.</text>
</comment>
<dbReference type="GO" id="GO:0004045">
    <property type="term" value="F:peptidyl-tRNA hydrolase activity"/>
    <property type="evidence" value="ECO:0007669"/>
    <property type="project" value="UniProtKB-UniRule"/>
</dbReference>
<comment type="similarity">
    <text evidence="5 7 9">Belongs to the PTH family.</text>
</comment>
<comment type="caution">
    <text evidence="10">The sequence shown here is derived from an EMBL/GenBank/DDBJ whole genome shotgun (WGS) entry which is preliminary data.</text>
</comment>
<dbReference type="GO" id="GO:0006515">
    <property type="term" value="P:protein quality control for misfolded or incompletely synthesized proteins"/>
    <property type="evidence" value="ECO:0007669"/>
    <property type="project" value="UniProtKB-UniRule"/>
</dbReference>
<dbReference type="CDD" id="cd00462">
    <property type="entry name" value="PTH"/>
    <property type="match status" value="1"/>
</dbReference>
<keyword evidence="2 7" id="KW-0820">tRNA-binding</keyword>
<dbReference type="SUPFAM" id="SSF53178">
    <property type="entry name" value="Peptidyl-tRNA hydrolase-like"/>
    <property type="match status" value="1"/>
</dbReference>
<dbReference type="PROSITE" id="PS01195">
    <property type="entry name" value="PEPT_TRNA_HYDROL_1"/>
    <property type="match status" value="1"/>
</dbReference>
<dbReference type="RefSeq" id="WP_343075910.1">
    <property type="nucleotide sequence ID" value="NZ_JACHIF010000010.1"/>
</dbReference>
<feature type="active site" description="Proton acceptor" evidence="7">
    <location>
        <position position="34"/>
    </location>
</feature>
<dbReference type="PROSITE" id="PS01196">
    <property type="entry name" value="PEPT_TRNA_HYDROL_2"/>
    <property type="match status" value="1"/>
</dbReference>